<comment type="caution">
    <text evidence="2">The sequence shown here is derived from an EMBL/GenBank/DDBJ whole genome shotgun (WGS) entry which is preliminary data.</text>
</comment>
<dbReference type="Proteomes" id="UP000620064">
    <property type="component" value="Unassembled WGS sequence"/>
</dbReference>
<sequence>MAYFSIIIPLYNKEVFIEKTLQSVLNQTFNDYEIIIVNDGSNDASLEKIKRFTDSRIKIFHQNNQGVSIARNKGMEMAEGEYFCFLDADDEWTNDYLENLFFTIKKFPDAGMYCSRYKTKIADGKYSYCKFIDISEEYEGYVKDFFGSSIKSRIGNSSANTIHHTVIKNIGFFDNTLYNGEDIDYWIRIALKHNVVICKNTTVIYNFLQTNKSLSRIKINEKKLPTFDQFLEDEKNNPSLKKFLDVYRIEYALHFHTFGNKEKKKFYLKEVERENIEPKVKLLLSMPAFILRYALYGKRYLKKFGIDFNIYH</sequence>
<dbReference type="PANTHER" id="PTHR22916:SF3">
    <property type="entry name" value="UDP-GLCNAC:BETAGAL BETA-1,3-N-ACETYLGLUCOSAMINYLTRANSFERASE-LIKE PROTEIN 1"/>
    <property type="match status" value="1"/>
</dbReference>
<dbReference type="SUPFAM" id="SSF53448">
    <property type="entry name" value="Nucleotide-diphospho-sugar transferases"/>
    <property type="match status" value="1"/>
</dbReference>
<reference evidence="3" key="1">
    <citation type="journal article" date="2019" name="Int. J. Syst. Evol. Microbiol.">
        <title>The Global Catalogue of Microorganisms (GCM) 10K type strain sequencing project: providing services to taxonomists for standard genome sequencing and annotation.</title>
        <authorList>
            <consortium name="The Broad Institute Genomics Platform"/>
            <consortium name="The Broad Institute Genome Sequencing Center for Infectious Disease"/>
            <person name="Wu L."/>
            <person name="Ma J."/>
        </authorList>
    </citation>
    <scope>NUCLEOTIDE SEQUENCE [LARGE SCALE GENOMIC DNA]</scope>
    <source>
        <strain evidence="3">CGMCC 1.7656</strain>
    </source>
</reference>
<proteinExistence type="predicted"/>
<dbReference type="InterPro" id="IPR029044">
    <property type="entry name" value="Nucleotide-diphossugar_trans"/>
</dbReference>
<keyword evidence="3" id="KW-1185">Reference proteome</keyword>
<evidence type="ECO:0000313" key="2">
    <source>
        <dbReference type="EMBL" id="GGP03529.1"/>
    </source>
</evidence>
<dbReference type="Pfam" id="PF00535">
    <property type="entry name" value="Glycos_transf_2"/>
    <property type="match status" value="1"/>
</dbReference>
<dbReference type="PANTHER" id="PTHR22916">
    <property type="entry name" value="GLYCOSYLTRANSFERASE"/>
    <property type="match status" value="1"/>
</dbReference>
<name>A0ABQ2NHK6_9FLAO</name>
<accession>A0ABQ2NHK6</accession>
<protein>
    <submittedName>
        <fullName evidence="2">Glycosyl transferase</fullName>
    </submittedName>
</protein>
<gene>
    <name evidence="2" type="ORF">GCM10010992_12290</name>
</gene>
<organism evidence="2 3">
    <name type="scientific">Cloacibacterium rupense</name>
    <dbReference type="NCBI Taxonomy" id="517423"/>
    <lineage>
        <taxon>Bacteria</taxon>
        <taxon>Pseudomonadati</taxon>
        <taxon>Bacteroidota</taxon>
        <taxon>Flavobacteriia</taxon>
        <taxon>Flavobacteriales</taxon>
        <taxon>Weeksellaceae</taxon>
    </lineage>
</organism>
<keyword evidence="2" id="KW-0808">Transferase</keyword>
<dbReference type="EMBL" id="BMLV01000002">
    <property type="protein sequence ID" value="GGP03529.1"/>
    <property type="molecule type" value="Genomic_DNA"/>
</dbReference>
<dbReference type="RefSeq" id="WP_188617198.1">
    <property type="nucleotide sequence ID" value="NZ_BMLV01000002.1"/>
</dbReference>
<evidence type="ECO:0000313" key="3">
    <source>
        <dbReference type="Proteomes" id="UP000620064"/>
    </source>
</evidence>
<dbReference type="CDD" id="cd00761">
    <property type="entry name" value="Glyco_tranf_GTA_type"/>
    <property type="match status" value="1"/>
</dbReference>
<dbReference type="InterPro" id="IPR001173">
    <property type="entry name" value="Glyco_trans_2-like"/>
</dbReference>
<dbReference type="GO" id="GO:0016740">
    <property type="term" value="F:transferase activity"/>
    <property type="evidence" value="ECO:0007669"/>
    <property type="project" value="UniProtKB-KW"/>
</dbReference>
<feature type="domain" description="Glycosyltransferase 2-like" evidence="1">
    <location>
        <begin position="5"/>
        <end position="139"/>
    </location>
</feature>
<evidence type="ECO:0000259" key="1">
    <source>
        <dbReference type="Pfam" id="PF00535"/>
    </source>
</evidence>
<dbReference type="Gene3D" id="3.90.550.10">
    <property type="entry name" value="Spore Coat Polysaccharide Biosynthesis Protein SpsA, Chain A"/>
    <property type="match status" value="1"/>
</dbReference>